<comment type="caution">
    <text evidence="2">The sequence shown here is derived from an EMBL/GenBank/DDBJ whole genome shotgun (WGS) entry which is preliminary data.</text>
</comment>
<evidence type="ECO:0000313" key="3">
    <source>
        <dbReference type="Proteomes" id="UP000619260"/>
    </source>
</evidence>
<dbReference type="Pfam" id="PF00144">
    <property type="entry name" value="Beta-lactamase"/>
    <property type="match status" value="1"/>
</dbReference>
<dbReference type="InterPro" id="IPR001466">
    <property type="entry name" value="Beta-lactam-related"/>
</dbReference>
<reference evidence="2" key="1">
    <citation type="submission" date="2021-01" db="EMBL/GenBank/DDBJ databases">
        <title>Whole genome shotgun sequence of Virgisporangium aliadipatigenens NBRC 105644.</title>
        <authorList>
            <person name="Komaki H."/>
            <person name="Tamura T."/>
        </authorList>
    </citation>
    <scope>NUCLEOTIDE SEQUENCE</scope>
    <source>
        <strain evidence="2">NBRC 105644</strain>
    </source>
</reference>
<dbReference type="AlphaFoldDB" id="A0A8J4DPL0"/>
<keyword evidence="3" id="KW-1185">Reference proteome</keyword>
<dbReference type="Gene3D" id="3.40.710.10">
    <property type="entry name" value="DD-peptidase/beta-lactamase superfamily"/>
    <property type="match status" value="1"/>
</dbReference>
<dbReference type="SUPFAM" id="SSF56601">
    <property type="entry name" value="beta-lactamase/transpeptidase-like"/>
    <property type="match status" value="1"/>
</dbReference>
<dbReference type="EMBL" id="BOPF01000009">
    <property type="protein sequence ID" value="GIJ46060.1"/>
    <property type="molecule type" value="Genomic_DNA"/>
</dbReference>
<dbReference type="InterPro" id="IPR012338">
    <property type="entry name" value="Beta-lactam/transpept-like"/>
</dbReference>
<dbReference type="GO" id="GO:0016787">
    <property type="term" value="F:hydrolase activity"/>
    <property type="evidence" value="ECO:0007669"/>
    <property type="project" value="UniProtKB-KW"/>
</dbReference>
<dbReference type="PANTHER" id="PTHR46825:SF7">
    <property type="entry name" value="D-ALANYL-D-ALANINE CARBOXYPEPTIDASE"/>
    <property type="match status" value="1"/>
</dbReference>
<accession>A0A8J4DPL0</accession>
<proteinExistence type="predicted"/>
<evidence type="ECO:0000259" key="1">
    <source>
        <dbReference type="Pfam" id="PF00144"/>
    </source>
</evidence>
<organism evidence="2 3">
    <name type="scientific">Virgisporangium aliadipatigenens</name>
    <dbReference type="NCBI Taxonomy" id="741659"/>
    <lineage>
        <taxon>Bacteria</taxon>
        <taxon>Bacillati</taxon>
        <taxon>Actinomycetota</taxon>
        <taxon>Actinomycetes</taxon>
        <taxon>Micromonosporales</taxon>
        <taxon>Micromonosporaceae</taxon>
        <taxon>Virgisporangium</taxon>
    </lineage>
</organism>
<protein>
    <submittedName>
        <fullName evidence="2">Serine hydrolase</fullName>
    </submittedName>
</protein>
<gene>
    <name evidence="2" type="ORF">Val02_29460</name>
</gene>
<name>A0A8J4DPL0_9ACTN</name>
<keyword evidence="2" id="KW-0378">Hydrolase</keyword>
<dbReference type="InterPro" id="IPR050491">
    <property type="entry name" value="AmpC-like"/>
</dbReference>
<dbReference type="PANTHER" id="PTHR46825">
    <property type="entry name" value="D-ALANYL-D-ALANINE-CARBOXYPEPTIDASE/ENDOPEPTIDASE AMPH"/>
    <property type="match status" value="1"/>
</dbReference>
<dbReference type="RefSeq" id="WP_203899599.1">
    <property type="nucleotide sequence ID" value="NZ_BOPF01000009.1"/>
</dbReference>
<sequence>MKSVLLLMLTLAVAPAPPDTLQRDVDALRATGVSGVLARLETPAGVRVARSGVADLETGRPLPPDPYLRIGSTTKAFVAVVVLQLAGEGRLSLDDPVERHLPGVVSGNGNDGGTVTVAQLLQHTSGLYDYSADLVHDYVTPGSYRANRWRTYTPRQLVAVAMGHPPAARTWSYSNTNYVLAGMLIRAVTGRDWTHEVHTRILEPLGLRHTRTPGTWPYLPAPSARNYQVFAPGAEPVDTTIAVRGLDSGADGSMISTATDMNRFFAALVGGRLLEPAQWERMRTLVPVPDGHGLPPGSGDGLGVFHVPLSCGGGYWRHGGNGFGYQFEPAVTDDGRRRLTLSVFSRTFDRPVSEARDEAVRELIDRALCT</sequence>
<dbReference type="Proteomes" id="UP000619260">
    <property type="component" value="Unassembled WGS sequence"/>
</dbReference>
<feature type="domain" description="Beta-lactamase-related" evidence="1">
    <location>
        <begin position="25"/>
        <end position="359"/>
    </location>
</feature>
<evidence type="ECO:0000313" key="2">
    <source>
        <dbReference type="EMBL" id="GIJ46060.1"/>
    </source>
</evidence>